<evidence type="ECO:0000256" key="4">
    <source>
        <dbReference type="SAM" id="MobiDB-lite"/>
    </source>
</evidence>
<keyword evidence="7" id="KW-1185">Reference proteome</keyword>
<keyword evidence="3 5" id="KW-0472">Membrane</keyword>
<sequence>LIRASTTDHEAQKVLQTISDWSSCSKMDNKKHEEEEDESYDQSEHLDKENATEAHPEGLSSRRKVHLIATILVMIGPVVMASDAEAFLSLGFFLGAVGTVAAPWCQTLIQLTAALLLQGLANGTIDTLSTVIVTRLWRQKAAMPLHILHFGYGVGGLVAPQLALPFIMKNVHVNSTRLLIKTNDFDPKEQPTYVTFEGETLSEVNRTELDVVHSWQSSRIEIPYAISGLLSATLGSAVAVFYLSRRGLHCGRISGRLPTKDCEQQQAKRYTVCSTRCPRKETCLYIVCLLNLCFTIFTINGGLHGFTKFLYTFAVEGDVAMSNKMAALLNTAFWSSFIGGRGVSLLIAKWASPVNMLLAEVVVNIASGTSLFIWGDSKPLLLWIGTCVFGFSIGPMIPTVFSCANLYVELEGLAVSLLFFNLAFGMMAYQYVAGYLFDIYGPMVLMAIVMFYCATVLIAMVLTCIVLRYKTNRFEEKSVIQVVEEQIGVE</sequence>
<evidence type="ECO:0000256" key="2">
    <source>
        <dbReference type="ARBA" id="ARBA00022989"/>
    </source>
</evidence>
<dbReference type="InterPro" id="IPR036259">
    <property type="entry name" value="MFS_trans_sf"/>
</dbReference>
<organism evidence="6 7">
    <name type="scientific">Paralvinella palmiformis</name>
    <dbReference type="NCBI Taxonomy" id="53620"/>
    <lineage>
        <taxon>Eukaryota</taxon>
        <taxon>Metazoa</taxon>
        <taxon>Spiralia</taxon>
        <taxon>Lophotrochozoa</taxon>
        <taxon>Annelida</taxon>
        <taxon>Polychaeta</taxon>
        <taxon>Sedentaria</taxon>
        <taxon>Canalipalpata</taxon>
        <taxon>Terebellida</taxon>
        <taxon>Terebelliformia</taxon>
        <taxon>Alvinellidae</taxon>
        <taxon>Paralvinella</taxon>
    </lineage>
</organism>
<comment type="caution">
    <text evidence="6">The sequence shown here is derived from an EMBL/GenBank/DDBJ whole genome shotgun (WGS) entry which is preliminary data.</text>
</comment>
<evidence type="ECO:0000313" key="7">
    <source>
        <dbReference type="Proteomes" id="UP001208570"/>
    </source>
</evidence>
<dbReference type="Gene3D" id="1.20.1250.20">
    <property type="entry name" value="MFS general substrate transporter like domains"/>
    <property type="match status" value="1"/>
</dbReference>
<evidence type="ECO:0000313" key="6">
    <source>
        <dbReference type="EMBL" id="KAK2142470.1"/>
    </source>
</evidence>
<dbReference type="AlphaFoldDB" id="A0AAD9IY69"/>
<keyword evidence="2 5" id="KW-1133">Transmembrane helix</keyword>
<feature type="compositionally biased region" description="Basic and acidic residues" evidence="4">
    <location>
        <begin position="42"/>
        <end position="56"/>
    </location>
</feature>
<feature type="transmembrane region" description="Helical" evidence="5">
    <location>
        <begin position="284"/>
        <end position="306"/>
    </location>
</feature>
<dbReference type="PANTHER" id="PTHR23121:SF9">
    <property type="entry name" value="SODIUM-DEPENDENT GLUCOSE TRANSPORTER 1"/>
    <property type="match status" value="1"/>
</dbReference>
<name>A0AAD9IY69_9ANNE</name>
<dbReference type="EMBL" id="JAODUP010000951">
    <property type="protein sequence ID" value="KAK2142470.1"/>
    <property type="molecule type" value="Genomic_DNA"/>
</dbReference>
<feature type="transmembrane region" description="Helical" evidence="5">
    <location>
        <begin position="413"/>
        <end position="432"/>
    </location>
</feature>
<feature type="transmembrane region" description="Helical" evidence="5">
    <location>
        <begin position="380"/>
        <end position="401"/>
    </location>
</feature>
<dbReference type="PANTHER" id="PTHR23121">
    <property type="entry name" value="SODIUM-DEPENDENT GLUCOSE TRANSPORTER 1"/>
    <property type="match status" value="1"/>
</dbReference>
<feature type="transmembrane region" description="Helical" evidence="5">
    <location>
        <begin position="65"/>
        <end position="81"/>
    </location>
</feature>
<accession>A0AAD9IY69</accession>
<proteinExistence type="predicted"/>
<feature type="non-terminal residue" evidence="6">
    <location>
        <position position="490"/>
    </location>
</feature>
<feature type="transmembrane region" description="Helical" evidence="5">
    <location>
        <begin position="326"/>
        <end position="347"/>
    </location>
</feature>
<keyword evidence="1 5" id="KW-0812">Transmembrane</keyword>
<feature type="transmembrane region" description="Helical" evidence="5">
    <location>
        <begin position="87"/>
        <end position="105"/>
    </location>
</feature>
<feature type="transmembrane region" description="Helical" evidence="5">
    <location>
        <begin position="222"/>
        <end position="243"/>
    </location>
</feature>
<evidence type="ECO:0000256" key="3">
    <source>
        <dbReference type="ARBA" id="ARBA00023136"/>
    </source>
</evidence>
<feature type="transmembrane region" description="Helical" evidence="5">
    <location>
        <begin position="444"/>
        <end position="467"/>
    </location>
</feature>
<evidence type="ECO:0000256" key="1">
    <source>
        <dbReference type="ARBA" id="ARBA00022692"/>
    </source>
</evidence>
<reference evidence="6" key="1">
    <citation type="journal article" date="2023" name="Mol. Biol. Evol.">
        <title>Third-Generation Sequencing Reveals the Adaptive Role of the Epigenome in Three Deep-Sea Polychaetes.</title>
        <authorList>
            <person name="Perez M."/>
            <person name="Aroh O."/>
            <person name="Sun Y."/>
            <person name="Lan Y."/>
            <person name="Juniper S.K."/>
            <person name="Young C.R."/>
            <person name="Angers B."/>
            <person name="Qian P.Y."/>
        </authorList>
    </citation>
    <scope>NUCLEOTIDE SEQUENCE</scope>
    <source>
        <strain evidence="6">P08H-3</strain>
    </source>
</reference>
<feature type="region of interest" description="Disordered" evidence="4">
    <location>
        <begin position="25"/>
        <end position="58"/>
    </location>
</feature>
<feature type="transmembrane region" description="Helical" evidence="5">
    <location>
        <begin position="354"/>
        <end position="374"/>
    </location>
</feature>
<feature type="transmembrane region" description="Helical" evidence="5">
    <location>
        <begin position="145"/>
        <end position="168"/>
    </location>
</feature>
<evidence type="ECO:0000256" key="5">
    <source>
        <dbReference type="SAM" id="Phobius"/>
    </source>
</evidence>
<dbReference type="Proteomes" id="UP001208570">
    <property type="component" value="Unassembled WGS sequence"/>
</dbReference>
<dbReference type="SUPFAM" id="SSF103473">
    <property type="entry name" value="MFS general substrate transporter"/>
    <property type="match status" value="1"/>
</dbReference>
<protein>
    <submittedName>
        <fullName evidence="6">Uncharacterized protein</fullName>
    </submittedName>
</protein>
<gene>
    <name evidence="6" type="ORF">LSH36_951g03037</name>
</gene>